<keyword evidence="1" id="KW-0802">TPR repeat</keyword>
<gene>
    <name evidence="2" type="ORF">SAMN05421767_1212</name>
</gene>
<evidence type="ECO:0000313" key="2">
    <source>
        <dbReference type="EMBL" id="SER13711.1"/>
    </source>
</evidence>
<evidence type="ECO:0000256" key="1">
    <source>
        <dbReference type="PROSITE-ProRule" id="PRU00339"/>
    </source>
</evidence>
<dbReference type="SUPFAM" id="SSF48452">
    <property type="entry name" value="TPR-like"/>
    <property type="match status" value="1"/>
</dbReference>
<sequence length="398" mass="45964">MEKYLQEYQEAKKTSIKIADLQDVATRLAQYLEEELVSSPQELDLFLNWVAANQVSDADVSDMDSAQLLEIFLVGQKDCLTAQQQARVLTTLAWYHLNSGQIEQELAVLEQAVALGSMYPETYYALGHHYYRKEQFDIAEKHFEKALFYKQFSFGEVVETCKESLGVECYQYSYAVTLCRTGKYEKARELFEKLLMSYPDEASLAVTVPYCDDKLGNKAPLEQFLDQYIKDLKALIARANAGEEVPYSTSFLRLGMRMEVPIYLSNRKPFVFLTTSKMALLFNDLGDLDRVIALVEDEDFVIGPDIMFNQYLAALWQTTQNDKFEQYVEQEITELDNILASEREEAEELGEEYIEDELIVEMKNKIKDNSEKFKSGEKPSGHFQLDNEYRCYSLDQIL</sequence>
<reference evidence="2 3" key="1">
    <citation type="submission" date="2016-10" db="EMBL/GenBank/DDBJ databases">
        <authorList>
            <person name="de Groot N.N."/>
        </authorList>
    </citation>
    <scope>NUCLEOTIDE SEQUENCE [LARGE SCALE GENOMIC DNA]</scope>
    <source>
        <strain evidence="2 3">DSM 15827</strain>
    </source>
</reference>
<keyword evidence="3" id="KW-1185">Reference proteome</keyword>
<evidence type="ECO:0000313" key="3">
    <source>
        <dbReference type="Proteomes" id="UP000198556"/>
    </source>
</evidence>
<accession>A0A1H9LQE4</accession>
<dbReference type="EMBL" id="FOGF01000021">
    <property type="protein sequence ID" value="SER13711.1"/>
    <property type="molecule type" value="Genomic_DNA"/>
</dbReference>
<proteinExistence type="predicted"/>
<dbReference type="Pfam" id="PF13181">
    <property type="entry name" value="TPR_8"/>
    <property type="match status" value="1"/>
</dbReference>
<dbReference type="InterPro" id="IPR019734">
    <property type="entry name" value="TPR_rpt"/>
</dbReference>
<organism evidence="2 3">
    <name type="scientific">Granulicatella balaenopterae</name>
    <dbReference type="NCBI Taxonomy" id="137733"/>
    <lineage>
        <taxon>Bacteria</taxon>
        <taxon>Bacillati</taxon>
        <taxon>Bacillota</taxon>
        <taxon>Bacilli</taxon>
        <taxon>Lactobacillales</taxon>
        <taxon>Carnobacteriaceae</taxon>
        <taxon>Granulicatella</taxon>
    </lineage>
</organism>
<dbReference type="AlphaFoldDB" id="A0A1H9LQE4"/>
<dbReference type="PROSITE" id="PS50005">
    <property type="entry name" value="TPR"/>
    <property type="match status" value="1"/>
</dbReference>
<protein>
    <submittedName>
        <fullName evidence="2">Tetratricopeptide repeat-containing protein</fullName>
    </submittedName>
</protein>
<name>A0A1H9LQE4_9LACT</name>
<feature type="repeat" description="TPR" evidence="1">
    <location>
        <begin position="120"/>
        <end position="153"/>
    </location>
</feature>
<dbReference type="Proteomes" id="UP000198556">
    <property type="component" value="Unassembled WGS sequence"/>
</dbReference>
<dbReference type="Gene3D" id="1.25.40.10">
    <property type="entry name" value="Tetratricopeptide repeat domain"/>
    <property type="match status" value="1"/>
</dbReference>
<dbReference type="OrthoDB" id="2039983at2"/>
<dbReference type="InterPro" id="IPR011990">
    <property type="entry name" value="TPR-like_helical_dom_sf"/>
</dbReference>
<dbReference type="RefSeq" id="WP_089746748.1">
    <property type="nucleotide sequence ID" value="NZ_FOGF01000021.1"/>
</dbReference>
<dbReference type="STRING" id="137733.SAMN05421767_1212"/>
<dbReference type="SMART" id="SM00028">
    <property type="entry name" value="TPR"/>
    <property type="match status" value="3"/>
</dbReference>